<comment type="catalytic activity">
    <reaction evidence="6">
        <text>7,8-dihydroneopterin 3'-triphosphate + H2O = 6-carboxy-5,6,7,8-tetrahydropterin + triphosphate + acetaldehyde + 2 H(+)</text>
        <dbReference type="Rhea" id="RHEA:27966"/>
        <dbReference type="ChEBI" id="CHEBI:15343"/>
        <dbReference type="ChEBI" id="CHEBI:15377"/>
        <dbReference type="ChEBI" id="CHEBI:15378"/>
        <dbReference type="ChEBI" id="CHEBI:18036"/>
        <dbReference type="ChEBI" id="CHEBI:58462"/>
        <dbReference type="ChEBI" id="CHEBI:61032"/>
        <dbReference type="EC" id="4.1.2.50"/>
    </reaction>
</comment>
<dbReference type="EC" id="4.1.2.50" evidence="3"/>
<evidence type="ECO:0000313" key="8">
    <source>
        <dbReference type="Proteomes" id="UP000001933"/>
    </source>
</evidence>
<dbReference type="PANTHER" id="PTHR12589">
    <property type="entry name" value="PYRUVOYL TETRAHYDROBIOPTERIN SYNTHASE"/>
    <property type="match status" value="1"/>
</dbReference>
<gene>
    <name evidence="7" type="ORF">SYN_01559</name>
</gene>
<dbReference type="KEGG" id="sat:SYN_01559"/>
<evidence type="ECO:0000256" key="5">
    <source>
        <dbReference type="ARBA" id="ARBA00031449"/>
    </source>
</evidence>
<organism evidence="7 8">
    <name type="scientific">Syntrophus aciditrophicus (strain SB)</name>
    <dbReference type="NCBI Taxonomy" id="56780"/>
    <lineage>
        <taxon>Bacteria</taxon>
        <taxon>Pseudomonadati</taxon>
        <taxon>Thermodesulfobacteriota</taxon>
        <taxon>Syntrophia</taxon>
        <taxon>Syntrophales</taxon>
        <taxon>Syntrophaceae</taxon>
        <taxon>Syntrophus</taxon>
    </lineage>
</organism>
<dbReference type="SUPFAM" id="SSF55620">
    <property type="entry name" value="Tetrahydrobiopterin biosynthesis enzymes-like"/>
    <property type="match status" value="1"/>
</dbReference>
<dbReference type="Pfam" id="PF01242">
    <property type="entry name" value="PTPS"/>
    <property type="match status" value="1"/>
</dbReference>
<comment type="similarity">
    <text evidence="2">Belongs to the PTPS family. QueD subfamily.</text>
</comment>
<evidence type="ECO:0000256" key="2">
    <source>
        <dbReference type="ARBA" id="ARBA00008900"/>
    </source>
</evidence>
<keyword evidence="8" id="KW-1185">Reference proteome</keyword>
<comment type="pathway">
    <text evidence="1">Purine metabolism; 7-cyano-7-deazaguanine biosynthesis.</text>
</comment>
<sequence>MSLRFPMRGLKISADFSGKRTAPSAESKRSLSFMPGVFEISIEEQFSAAHALRNYPGNCEHLHGHNWAVEVTVECEELNEIGIGIDFREVKQSVREALHRLDHVNLNELPQFCDINPSSENIARHLYNELSRKLNTEKIRVSRVRVSETPTSKASYREI</sequence>
<dbReference type="InterPro" id="IPR007115">
    <property type="entry name" value="6-PTP_synth/QueD"/>
</dbReference>
<proteinExistence type="inferred from homology"/>
<evidence type="ECO:0000256" key="6">
    <source>
        <dbReference type="ARBA" id="ARBA00048807"/>
    </source>
</evidence>
<dbReference type="HOGENOM" id="CLU_111016_6_3_7"/>
<evidence type="ECO:0000313" key="7">
    <source>
        <dbReference type="EMBL" id="ABC78118.1"/>
    </source>
</evidence>
<dbReference type="AlphaFoldDB" id="Q2LVK6"/>
<evidence type="ECO:0000256" key="1">
    <source>
        <dbReference type="ARBA" id="ARBA00005061"/>
    </source>
</evidence>
<protein>
    <recommendedName>
        <fullName evidence="4">6-carboxy-5,6,7,8-tetrahydropterin synthase</fullName>
        <ecNumber evidence="3">4.1.2.50</ecNumber>
    </recommendedName>
    <alternativeName>
        <fullName evidence="5">Queuosine biosynthesis protein QueD</fullName>
    </alternativeName>
</protein>
<evidence type="ECO:0000256" key="3">
    <source>
        <dbReference type="ARBA" id="ARBA00012982"/>
    </source>
</evidence>
<dbReference type="Proteomes" id="UP000001933">
    <property type="component" value="Chromosome"/>
</dbReference>
<dbReference type="GO" id="GO:0070497">
    <property type="term" value="F:6-carboxytetrahydropterin synthase activity"/>
    <property type="evidence" value="ECO:0007669"/>
    <property type="project" value="UniProtKB-EC"/>
</dbReference>
<name>Q2LVK6_SYNAS</name>
<dbReference type="UniPathway" id="UPA00391"/>
<dbReference type="EMBL" id="CP000252">
    <property type="protein sequence ID" value="ABC78118.1"/>
    <property type="molecule type" value="Genomic_DNA"/>
</dbReference>
<dbReference type="Gene3D" id="3.30.479.10">
    <property type="entry name" value="6-pyruvoyl tetrahydropterin synthase/QueD"/>
    <property type="match status" value="1"/>
</dbReference>
<dbReference type="NCBIfam" id="TIGR03367">
    <property type="entry name" value="queuosine_QueD"/>
    <property type="match status" value="1"/>
</dbReference>
<dbReference type="FunCoup" id="Q2LVK6">
    <property type="interactions" value="179"/>
</dbReference>
<dbReference type="InterPro" id="IPR038418">
    <property type="entry name" value="6-PTP_synth/QueD_sf"/>
</dbReference>
<evidence type="ECO:0000256" key="4">
    <source>
        <dbReference type="ARBA" id="ARBA00018141"/>
    </source>
</evidence>
<dbReference type="STRING" id="56780.SYN_01559"/>
<reference evidence="7 8" key="1">
    <citation type="journal article" date="2007" name="Proc. Natl. Acad. Sci. U.S.A.">
        <title>The genome of Syntrophus aciditrophicus: life at the thermodynamic limit of microbial growth.</title>
        <authorList>
            <person name="McInerney M.J."/>
            <person name="Rohlin L."/>
            <person name="Mouttaki H."/>
            <person name="Kim U."/>
            <person name="Krupp R.S."/>
            <person name="Rios-Hernandez L."/>
            <person name="Sieber J."/>
            <person name="Struchtemeyer C.G."/>
            <person name="Bhattacharyya A."/>
            <person name="Campbell J.W."/>
            <person name="Gunsalus R.P."/>
        </authorList>
    </citation>
    <scope>NUCLEOTIDE SEQUENCE [LARGE SCALE GENOMIC DNA]</scope>
    <source>
        <strain evidence="7 8">SB</strain>
    </source>
</reference>
<dbReference type="eggNOG" id="COG0720">
    <property type="taxonomic scope" value="Bacteria"/>
</dbReference>
<dbReference type="PANTHER" id="PTHR12589:SF8">
    <property type="entry name" value="6-CARBOXY-5,6,7,8-TETRAHYDROPTERIN SYNTHASE"/>
    <property type="match status" value="1"/>
</dbReference>
<accession>Q2LVK6</accession>
<dbReference type="InParanoid" id="Q2LVK6"/>